<keyword evidence="3" id="KW-0815">Transposition</keyword>
<protein>
    <recommendedName>
        <fullName evidence="9">Transposase, Mutator family</fullName>
    </recommendedName>
</protein>
<reference evidence="7 8" key="1">
    <citation type="journal article" date="2019" name="Int. J. Syst. Evol. Microbiol.">
        <title>The Global Catalogue of Microorganisms (GCM) 10K type strain sequencing project: providing services to taxonomists for standard genome sequencing and annotation.</title>
        <authorList>
            <consortium name="The Broad Institute Genomics Platform"/>
            <consortium name="The Broad Institute Genome Sequencing Center for Infectious Disease"/>
            <person name="Wu L."/>
            <person name="Ma J."/>
        </authorList>
    </citation>
    <scope>NUCLEOTIDE SEQUENCE [LARGE SCALE GENOMIC DNA]</scope>
    <source>
        <strain evidence="7 8">JCM 14283</strain>
    </source>
</reference>
<evidence type="ECO:0000256" key="1">
    <source>
        <dbReference type="ARBA" id="ARBA00002190"/>
    </source>
</evidence>
<evidence type="ECO:0000256" key="2">
    <source>
        <dbReference type="ARBA" id="ARBA00010961"/>
    </source>
</evidence>
<comment type="function">
    <text evidence="1">Required for the transposition of the insertion element.</text>
</comment>
<evidence type="ECO:0000256" key="4">
    <source>
        <dbReference type="ARBA" id="ARBA00023125"/>
    </source>
</evidence>
<keyword evidence="4" id="KW-0238">DNA-binding</keyword>
<evidence type="ECO:0000256" key="6">
    <source>
        <dbReference type="SAM" id="MobiDB-lite"/>
    </source>
</evidence>
<evidence type="ECO:0008006" key="9">
    <source>
        <dbReference type="Google" id="ProtNLM"/>
    </source>
</evidence>
<proteinExistence type="inferred from homology"/>
<evidence type="ECO:0000313" key="8">
    <source>
        <dbReference type="Proteomes" id="UP001501285"/>
    </source>
</evidence>
<organism evidence="7 8">
    <name type="scientific">Terrabacter terrae</name>
    <dbReference type="NCBI Taxonomy" id="318434"/>
    <lineage>
        <taxon>Bacteria</taxon>
        <taxon>Bacillati</taxon>
        <taxon>Actinomycetota</taxon>
        <taxon>Actinomycetes</taxon>
        <taxon>Micrococcales</taxon>
        <taxon>Intrasporangiaceae</taxon>
        <taxon>Terrabacter</taxon>
    </lineage>
</organism>
<feature type="region of interest" description="Disordered" evidence="6">
    <location>
        <begin position="1"/>
        <end position="23"/>
    </location>
</feature>
<keyword evidence="8" id="KW-1185">Reference proteome</keyword>
<evidence type="ECO:0000256" key="5">
    <source>
        <dbReference type="ARBA" id="ARBA00023172"/>
    </source>
</evidence>
<gene>
    <name evidence="7" type="ORF">GCM10009740_16330</name>
</gene>
<comment type="caution">
    <text evidence="7">The sequence shown here is derived from an EMBL/GenBank/DDBJ whole genome shotgun (WGS) entry which is preliminary data.</text>
</comment>
<dbReference type="Proteomes" id="UP001501285">
    <property type="component" value="Unassembled WGS sequence"/>
</dbReference>
<evidence type="ECO:0000256" key="3">
    <source>
        <dbReference type="ARBA" id="ARBA00022578"/>
    </source>
</evidence>
<dbReference type="Pfam" id="PF00872">
    <property type="entry name" value="Transposase_mut"/>
    <property type="match status" value="1"/>
</dbReference>
<keyword evidence="5" id="KW-0233">DNA recombination</keyword>
<sequence length="96" mass="10328">MMTETLVGVSPPRKAGKKTLTPDEVERAAVRELVKAARAKGEELTGPDGLLKAITKQVLEAALEEEMTEHVGYDKHAPEGRNGANPQRHSPEDGAD</sequence>
<feature type="region of interest" description="Disordered" evidence="6">
    <location>
        <begin position="67"/>
        <end position="96"/>
    </location>
</feature>
<name>A0ABN2U1U5_9MICO</name>
<accession>A0ABN2U1U5</accession>
<dbReference type="InterPro" id="IPR001207">
    <property type="entry name" value="Transposase_mutator"/>
</dbReference>
<evidence type="ECO:0000313" key="7">
    <source>
        <dbReference type="EMBL" id="GAA2027362.1"/>
    </source>
</evidence>
<feature type="compositionally biased region" description="Basic and acidic residues" evidence="6">
    <location>
        <begin position="68"/>
        <end position="79"/>
    </location>
</feature>
<comment type="similarity">
    <text evidence="2">Belongs to the transposase mutator family.</text>
</comment>
<dbReference type="EMBL" id="BAAANB010000006">
    <property type="protein sequence ID" value="GAA2027362.1"/>
    <property type="molecule type" value="Genomic_DNA"/>
</dbReference>